<evidence type="ECO:0000313" key="9">
    <source>
        <dbReference type="Proteomes" id="UP000737171"/>
    </source>
</evidence>
<keyword evidence="2" id="KW-1134">Transmembrane beta strand</keyword>
<feature type="domain" description="Bacterial surface antigen (D15)" evidence="7">
    <location>
        <begin position="410"/>
        <end position="607"/>
    </location>
</feature>
<evidence type="ECO:0000256" key="6">
    <source>
        <dbReference type="ARBA" id="ARBA00023237"/>
    </source>
</evidence>
<evidence type="ECO:0000256" key="3">
    <source>
        <dbReference type="ARBA" id="ARBA00022692"/>
    </source>
</evidence>
<keyword evidence="3" id="KW-0812">Transmembrane</keyword>
<protein>
    <submittedName>
        <fullName evidence="8">BamA/TamA family outer membrane protein</fullName>
    </submittedName>
</protein>
<dbReference type="Pfam" id="PF01103">
    <property type="entry name" value="Omp85"/>
    <property type="match status" value="1"/>
</dbReference>
<gene>
    <name evidence="8" type="ORF">HLB44_13840</name>
</gene>
<keyword evidence="9" id="KW-1185">Reference proteome</keyword>
<dbReference type="Proteomes" id="UP000737171">
    <property type="component" value="Unassembled WGS sequence"/>
</dbReference>
<dbReference type="EMBL" id="JABRWJ010000004">
    <property type="protein sequence ID" value="NRF68069.1"/>
    <property type="molecule type" value="Genomic_DNA"/>
</dbReference>
<organism evidence="8 9">
    <name type="scientific">Pseudaquabacterium terrae</name>
    <dbReference type="NCBI Taxonomy" id="2732868"/>
    <lineage>
        <taxon>Bacteria</taxon>
        <taxon>Pseudomonadati</taxon>
        <taxon>Pseudomonadota</taxon>
        <taxon>Betaproteobacteria</taxon>
        <taxon>Burkholderiales</taxon>
        <taxon>Sphaerotilaceae</taxon>
        <taxon>Pseudaquabacterium</taxon>
    </lineage>
</organism>
<accession>A0ABX2EHH7</accession>
<keyword evidence="5" id="KW-0472">Membrane</keyword>
<comment type="caution">
    <text evidence="8">The sequence shown here is derived from an EMBL/GenBank/DDBJ whole genome shotgun (WGS) entry which is preliminary data.</text>
</comment>
<dbReference type="Gene3D" id="3.10.20.310">
    <property type="entry name" value="membrane protein fhac"/>
    <property type="match status" value="2"/>
</dbReference>
<dbReference type="PANTHER" id="PTHR12815">
    <property type="entry name" value="SORTING AND ASSEMBLY MACHINERY SAMM50 PROTEIN FAMILY MEMBER"/>
    <property type="match status" value="1"/>
</dbReference>
<evidence type="ECO:0000256" key="2">
    <source>
        <dbReference type="ARBA" id="ARBA00022452"/>
    </source>
</evidence>
<evidence type="ECO:0000259" key="7">
    <source>
        <dbReference type="Pfam" id="PF01103"/>
    </source>
</evidence>
<dbReference type="PANTHER" id="PTHR12815:SF47">
    <property type="entry name" value="TRANSLOCATION AND ASSEMBLY MODULE SUBUNIT TAMA"/>
    <property type="match status" value="1"/>
</dbReference>
<comment type="subcellular location">
    <subcellularLocation>
        <location evidence="1">Membrane</location>
    </subcellularLocation>
</comment>
<name>A0ABX2EHH7_9BURK</name>
<dbReference type="InterPro" id="IPR039910">
    <property type="entry name" value="D15-like"/>
</dbReference>
<evidence type="ECO:0000256" key="5">
    <source>
        <dbReference type="ARBA" id="ARBA00023136"/>
    </source>
</evidence>
<keyword evidence="4" id="KW-0732">Signal</keyword>
<dbReference type="PROSITE" id="PS51257">
    <property type="entry name" value="PROKAR_LIPOPROTEIN"/>
    <property type="match status" value="1"/>
</dbReference>
<dbReference type="InterPro" id="IPR000184">
    <property type="entry name" value="Bac_surfAg_D15"/>
</dbReference>
<evidence type="ECO:0000256" key="4">
    <source>
        <dbReference type="ARBA" id="ARBA00022729"/>
    </source>
</evidence>
<reference evidence="8 9" key="1">
    <citation type="submission" date="2020-05" db="EMBL/GenBank/DDBJ databases">
        <title>Aquincola sp. isolate from soil.</title>
        <authorList>
            <person name="Han J."/>
            <person name="Kim D.-U."/>
        </authorList>
    </citation>
    <scope>NUCLEOTIDE SEQUENCE [LARGE SCALE GENOMIC DNA]</scope>
    <source>
        <strain evidence="8 9">S2</strain>
    </source>
</reference>
<dbReference type="RefSeq" id="WP_173123382.1">
    <property type="nucleotide sequence ID" value="NZ_JABRWJ010000004.1"/>
</dbReference>
<dbReference type="Gene3D" id="2.40.160.50">
    <property type="entry name" value="membrane protein fhac: a member of the omp85/tpsb transporter family"/>
    <property type="match status" value="1"/>
</dbReference>
<keyword evidence="6" id="KW-0998">Cell outer membrane</keyword>
<evidence type="ECO:0000313" key="8">
    <source>
        <dbReference type="EMBL" id="NRF68069.1"/>
    </source>
</evidence>
<sequence length="607" mass="66177">MIIRAAAWRLPATLILVLLTSGCALLDPKLKDDPAKPPPPLHLEVQAPAPLKALLEQHLDLARLAQVGDDESLDDTEWARLVAAAPAQARELLQTEGYFEPQIKVERSTGRPVRVRVLVQPGPRVRVASVRLQTEGELERRIVAGDRDAIALRRTLEDAGPLAVGVPFRNADWRDTKLRLATRLRGAGYAAATVADSGADVDVAARSAAVQVTLDSGPLFLAGPVQIEGLAKHDEATVRHLAGFGPGAPLTETRLLDYQDRLQKSGLFEGVSVTFDPDAATALATPVLVRLRELPLQQATAGVGFSANTGPRTSLEHTHRRLFGWAVSAHNKLEWGRDAQSWNGDFYTHPGQGFYRNLLGVQIERVRGDDDDVLSQRLRLGRTTDTPRLERLYFGELLRSRQSLNDGTIIDARATSANAHYVLRRLDSVLLPTRGYSLSLQLGAGQAQSDAGTSGPFARVYSRFTAYWPLGADWYASGRVEAGEVIKRDAVRVPDQLGFRAGGDDSVRGYGHRELAPRRDGKIFSGNVLLTSSVELARPISQKLPAVWGAVFVDAGRAADQWKGFKPALGYGVGVRWRSPIGPLKVDLAWGEEVRKARLHLTVGITF</sequence>
<evidence type="ECO:0000256" key="1">
    <source>
        <dbReference type="ARBA" id="ARBA00004370"/>
    </source>
</evidence>
<proteinExistence type="predicted"/>